<evidence type="ECO:0000256" key="5">
    <source>
        <dbReference type="ARBA" id="ARBA00022840"/>
    </source>
</evidence>
<evidence type="ECO:0000256" key="4">
    <source>
        <dbReference type="ARBA" id="ARBA00022741"/>
    </source>
</evidence>
<dbReference type="SUPFAM" id="SSF82829">
    <property type="entry name" value="MesJ substrate recognition domain-like"/>
    <property type="match status" value="1"/>
</dbReference>
<evidence type="ECO:0000256" key="1">
    <source>
        <dbReference type="ARBA" id="ARBA00022490"/>
    </source>
</evidence>
<name>A0A366K6K6_9BIFI</name>
<dbReference type="Gene3D" id="3.40.50.620">
    <property type="entry name" value="HUPs"/>
    <property type="match status" value="1"/>
</dbReference>
<dbReference type="EC" id="6.3.4.19" evidence="7"/>
<dbReference type="GO" id="GO:0006400">
    <property type="term" value="P:tRNA modification"/>
    <property type="evidence" value="ECO:0007669"/>
    <property type="project" value="UniProtKB-UniRule"/>
</dbReference>
<organism evidence="11 12">
    <name type="scientific">Bifidobacterium aemilianum</name>
    <dbReference type="NCBI Taxonomy" id="2493120"/>
    <lineage>
        <taxon>Bacteria</taxon>
        <taxon>Bacillati</taxon>
        <taxon>Actinomycetota</taxon>
        <taxon>Actinomycetes</taxon>
        <taxon>Bifidobacteriales</taxon>
        <taxon>Bifidobacteriaceae</taxon>
        <taxon>Bifidobacterium</taxon>
    </lineage>
</organism>
<dbReference type="OrthoDB" id="5244702at2"/>
<dbReference type="RefSeq" id="WP_113860590.1">
    <property type="nucleotide sequence ID" value="NZ_PDCG01000007.1"/>
</dbReference>
<dbReference type="GO" id="GO:0032267">
    <property type="term" value="F:tRNA(Ile)-lysidine synthase activity"/>
    <property type="evidence" value="ECO:0007669"/>
    <property type="project" value="UniProtKB-EC"/>
</dbReference>
<sequence length="384" mass="40861">MAYSSRLRTAIGDLKSCLKSQGLGLQDPAFAQHGSHEPLPDAPLVLVACSGGRDSMALAALTSTVCASLGLRAGTLIVDHGLQEGSAQVADQCAQHCRSLGLDPVQLLTVRVAQAGSGLEASARQARYQALVQAAKAKTADLVLLAHTKSDQAETVLMDLMHSSGLDSITGMPASFRLDGVSFARPFLRLTREETTGICSDLGLEWWDDPSNGDGADAGHPLPVDYPLRSRIRHDLLPYMEDFFGGDLTSHLAHSASLAAQDQEYLEQQAQELMVRLVGFEPLASVAQSPTTSPNSAKLTTAAPTSAGPQAASIQARGLAAQHPAMRRRVIAKTMLALGLPVLSRHVEAIDQLIANWHGQGPIHLPSGYSAARQKHVIHLCKYR</sequence>
<feature type="region of interest" description="Disordered" evidence="8">
    <location>
        <begin position="287"/>
        <end position="308"/>
    </location>
</feature>
<dbReference type="InterPro" id="IPR012795">
    <property type="entry name" value="tRNA_Ile_lys_synt_N"/>
</dbReference>
<dbReference type="GO" id="GO:0005524">
    <property type="term" value="F:ATP binding"/>
    <property type="evidence" value="ECO:0007669"/>
    <property type="project" value="UniProtKB-UniRule"/>
</dbReference>
<dbReference type="InterPro" id="IPR015262">
    <property type="entry name" value="tRNA_Ile_lys_synt_subst-bd"/>
</dbReference>
<dbReference type="GO" id="GO:0005737">
    <property type="term" value="C:cytoplasm"/>
    <property type="evidence" value="ECO:0007669"/>
    <property type="project" value="UniProtKB-SubCell"/>
</dbReference>
<keyword evidence="12" id="KW-1185">Reference proteome</keyword>
<gene>
    <name evidence="7 11" type="primary">tilS</name>
    <name evidence="11" type="ORF">CRD60_07080</name>
</gene>
<comment type="similarity">
    <text evidence="7">Belongs to the tRNA(Ile)-lysidine synthase family.</text>
</comment>
<dbReference type="InterPro" id="IPR012094">
    <property type="entry name" value="tRNA_Ile_lys_synt"/>
</dbReference>
<dbReference type="EMBL" id="PDCG01000007">
    <property type="protein sequence ID" value="RBP97380.1"/>
    <property type="molecule type" value="Genomic_DNA"/>
</dbReference>
<keyword evidence="3 7" id="KW-0819">tRNA processing</keyword>
<comment type="domain">
    <text evidence="7">The N-terminal region contains the highly conserved SGGXDS motif, predicted to be a P-loop motif involved in ATP binding.</text>
</comment>
<dbReference type="Pfam" id="PF09179">
    <property type="entry name" value="TilS"/>
    <property type="match status" value="1"/>
</dbReference>
<dbReference type="AlphaFoldDB" id="A0A366K6K6"/>
<evidence type="ECO:0000256" key="2">
    <source>
        <dbReference type="ARBA" id="ARBA00022598"/>
    </source>
</evidence>
<dbReference type="HAMAP" id="MF_01161">
    <property type="entry name" value="tRNA_Ile_lys_synt"/>
    <property type="match status" value="1"/>
</dbReference>
<dbReference type="SUPFAM" id="SSF52402">
    <property type="entry name" value="Adenine nucleotide alpha hydrolases-like"/>
    <property type="match status" value="1"/>
</dbReference>
<dbReference type="Gene3D" id="1.20.59.20">
    <property type="match status" value="1"/>
</dbReference>
<accession>A0A366K6K6</accession>
<proteinExistence type="inferred from homology"/>
<dbReference type="Proteomes" id="UP000252530">
    <property type="component" value="Unassembled WGS sequence"/>
</dbReference>
<keyword evidence="1 7" id="KW-0963">Cytoplasm</keyword>
<dbReference type="CDD" id="cd01992">
    <property type="entry name" value="TilS_N"/>
    <property type="match status" value="1"/>
</dbReference>
<dbReference type="Pfam" id="PF01171">
    <property type="entry name" value="ATP_bind_3"/>
    <property type="match status" value="1"/>
</dbReference>
<comment type="catalytic activity">
    <reaction evidence="6 7">
        <text>cytidine(34) in tRNA(Ile2) + L-lysine + ATP = lysidine(34) in tRNA(Ile2) + AMP + diphosphate + H(+)</text>
        <dbReference type="Rhea" id="RHEA:43744"/>
        <dbReference type="Rhea" id="RHEA-COMP:10625"/>
        <dbReference type="Rhea" id="RHEA-COMP:10670"/>
        <dbReference type="ChEBI" id="CHEBI:15378"/>
        <dbReference type="ChEBI" id="CHEBI:30616"/>
        <dbReference type="ChEBI" id="CHEBI:32551"/>
        <dbReference type="ChEBI" id="CHEBI:33019"/>
        <dbReference type="ChEBI" id="CHEBI:82748"/>
        <dbReference type="ChEBI" id="CHEBI:83665"/>
        <dbReference type="ChEBI" id="CHEBI:456215"/>
        <dbReference type="EC" id="6.3.4.19"/>
    </reaction>
</comment>
<evidence type="ECO:0000256" key="3">
    <source>
        <dbReference type="ARBA" id="ARBA00022694"/>
    </source>
</evidence>
<evidence type="ECO:0000259" key="9">
    <source>
        <dbReference type="Pfam" id="PF01171"/>
    </source>
</evidence>
<evidence type="ECO:0000256" key="7">
    <source>
        <dbReference type="HAMAP-Rule" id="MF_01161"/>
    </source>
</evidence>
<dbReference type="InterPro" id="IPR014729">
    <property type="entry name" value="Rossmann-like_a/b/a_fold"/>
</dbReference>
<feature type="binding site" evidence="7">
    <location>
        <begin position="50"/>
        <end position="55"/>
    </location>
    <ligand>
        <name>ATP</name>
        <dbReference type="ChEBI" id="CHEBI:30616"/>
    </ligand>
</feature>
<protein>
    <recommendedName>
        <fullName evidence="7">tRNA(Ile)-lysidine synthase</fullName>
        <ecNumber evidence="7">6.3.4.19</ecNumber>
    </recommendedName>
    <alternativeName>
        <fullName evidence="7">tRNA(Ile)-2-lysyl-cytidine synthase</fullName>
    </alternativeName>
    <alternativeName>
        <fullName evidence="7">tRNA(Ile)-lysidine synthetase</fullName>
    </alternativeName>
</protein>
<comment type="caution">
    <text evidence="11">The sequence shown here is derived from an EMBL/GenBank/DDBJ whole genome shotgun (WGS) entry which is preliminary data.</text>
</comment>
<feature type="domain" description="tRNA(Ile)-lysidine/2-thiocytidine synthase N-terminal" evidence="9">
    <location>
        <begin position="45"/>
        <end position="214"/>
    </location>
</feature>
<evidence type="ECO:0000313" key="11">
    <source>
        <dbReference type="EMBL" id="RBP97380.1"/>
    </source>
</evidence>
<comment type="subcellular location">
    <subcellularLocation>
        <location evidence="7">Cytoplasm</location>
    </subcellularLocation>
</comment>
<evidence type="ECO:0000259" key="10">
    <source>
        <dbReference type="Pfam" id="PF09179"/>
    </source>
</evidence>
<evidence type="ECO:0000256" key="6">
    <source>
        <dbReference type="ARBA" id="ARBA00048539"/>
    </source>
</evidence>
<keyword evidence="4 7" id="KW-0547">Nucleotide-binding</keyword>
<evidence type="ECO:0000256" key="8">
    <source>
        <dbReference type="SAM" id="MobiDB-lite"/>
    </source>
</evidence>
<dbReference type="NCBIfam" id="TIGR02432">
    <property type="entry name" value="lysidine_TilS_N"/>
    <property type="match status" value="1"/>
</dbReference>
<dbReference type="PANTHER" id="PTHR43033">
    <property type="entry name" value="TRNA(ILE)-LYSIDINE SYNTHASE-RELATED"/>
    <property type="match status" value="1"/>
</dbReference>
<reference evidence="11 12" key="1">
    <citation type="submission" date="2017-10" db="EMBL/GenBank/DDBJ databases">
        <title>Bifidobacterium xylocopum sp. nov. and Bifidobacterium aemilianum sp. nov., from the carpenter bee (Xylocopa violacea) digestive tract.</title>
        <authorList>
            <person name="Alberoni D."/>
            <person name="Baffoni L."/>
            <person name="Di Gioia D."/>
            <person name="Gaggia F."/>
            <person name="Biavati B."/>
        </authorList>
    </citation>
    <scope>NUCLEOTIDE SEQUENCE [LARGE SCALE GENOMIC DNA]</scope>
    <source>
        <strain evidence="11 12">XV10</strain>
    </source>
</reference>
<dbReference type="PANTHER" id="PTHR43033:SF1">
    <property type="entry name" value="TRNA(ILE)-LYSIDINE SYNTHASE-RELATED"/>
    <property type="match status" value="1"/>
</dbReference>
<comment type="function">
    <text evidence="7">Ligates lysine onto the cytidine present at position 34 of the AUA codon-specific tRNA(Ile) that contains the anticodon CAU, in an ATP-dependent manner. Cytidine is converted to lysidine, thus changing the amino acid specificity of the tRNA from methionine to isoleucine.</text>
</comment>
<keyword evidence="5 7" id="KW-0067">ATP-binding</keyword>
<evidence type="ECO:0000313" key="12">
    <source>
        <dbReference type="Proteomes" id="UP000252530"/>
    </source>
</evidence>
<feature type="domain" description="tRNA(Ile)-lysidine synthase substrate-binding" evidence="10">
    <location>
        <begin position="318"/>
        <end position="374"/>
    </location>
</feature>
<dbReference type="InterPro" id="IPR011063">
    <property type="entry name" value="TilS/TtcA_N"/>
</dbReference>
<keyword evidence="2 7" id="KW-0436">Ligase</keyword>